<sequence>MIAKDNRLIRNSTVSILGLTTLKYGNIIWENVVPNVFAQNRRYIGAYNGFFVK</sequence>
<evidence type="ECO:0000313" key="1">
    <source>
        <dbReference type="EMBL" id="BBH23545.1"/>
    </source>
</evidence>
<organism evidence="1 2">
    <name type="scientific">Paenibacillus baekrokdamisoli</name>
    <dbReference type="NCBI Taxonomy" id="1712516"/>
    <lineage>
        <taxon>Bacteria</taxon>
        <taxon>Bacillati</taxon>
        <taxon>Bacillota</taxon>
        <taxon>Bacilli</taxon>
        <taxon>Bacillales</taxon>
        <taxon>Paenibacillaceae</taxon>
        <taxon>Paenibacillus</taxon>
    </lineage>
</organism>
<reference evidence="1 2" key="1">
    <citation type="submission" date="2018-11" db="EMBL/GenBank/DDBJ databases">
        <title>Complete genome sequence of Paenibacillus baekrokdamisoli strain KCTC 33723.</title>
        <authorList>
            <person name="Kang S.W."/>
            <person name="Lee K.C."/>
            <person name="Kim K.K."/>
            <person name="Kim J.S."/>
            <person name="Kim D.S."/>
            <person name="Ko S.H."/>
            <person name="Yang S.H."/>
            <person name="Lee J.S."/>
        </authorList>
    </citation>
    <scope>NUCLEOTIDE SEQUENCE [LARGE SCALE GENOMIC DNA]</scope>
    <source>
        <strain evidence="1 2">KCTC 33723</strain>
    </source>
</reference>
<name>A0A3G9J5A4_9BACL</name>
<evidence type="ECO:0000313" key="2">
    <source>
        <dbReference type="Proteomes" id="UP000275368"/>
    </source>
</evidence>
<dbReference type="Proteomes" id="UP000275368">
    <property type="component" value="Chromosome"/>
</dbReference>
<accession>A0A3G9J5A4</accession>
<dbReference type="KEGG" id="pbk:Back11_48900"/>
<gene>
    <name evidence="1" type="ORF">Back11_48900</name>
</gene>
<protein>
    <submittedName>
        <fullName evidence="1">Uncharacterized protein</fullName>
    </submittedName>
</protein>
<dbReference type="AlphaFoldDB" id="A0A3G9J5A4"/>
<dbReference type="EMBL" id="AP019308">
    <property type="protein sequence ID" value="BBH23545.1"/>
    <property type="molecule type" value="Genomic_DNA"/>
</dbReference>
<proteinExistence type="predicted"/>
<keyword evidence="2" id="KW-1185">Reference proteome</keyword>